<feature type="region of interest" description="Disordered" evidence="1">
    <location>
        <begin position="825"/>
        <end position="864"/>
    </location>
</feature>
<feature type="compositionally biased region" description="Polar residues" evidence="1">
    <location>
        <begin position="219"/>
        <end position="230"/>
    </location>
</feature>
<name>A0A9P6F7M0_9FUNG</name>
<evidence type="ECO:0000256" key="1">
    <source>
        <dbReference type="SAM" id="MobiDB-lite"/>
    </source>
</evidence>
<organism evidence="2 3">
    <name type="scientific">Mortierella hygrophila</name>
    <dbReference type="NCBI Taxonomy" id="979708"/>
    <lineage>
        <taxon>Eukaryota</taxon>
        <taxon>Fungi</taxon>
        <taxon>Fungi incertae sedis</taxon>
        <taxon>Mucoromycota</taxon>
        <taxon>Mortierellomycotina</taxon>
        <taxon>Mortierellomycetes</taxon>
        <taxon>Mortierellales</taxon>
        <taxon>Mortierellaceae</taxon>
        <taxon>Mortierella</taxon>
    </lineage>
</organism>
<feature type="compositionally biased region" description="Polar residues" evidence="1">
    <location>
        <begin position="847"/>
        <end position="864"/>
    </location>
</feature>
<accession>A0A9P6F7M0</accession>
<feature type="region of interest" description="Disordered" evidence="1">
    <location>
        <begin position="904"/>
        <end position="925"/>
    </location>
</feature>
<feature type="compositionally biased region" description="Polar residues" evidence="1">
    <location>
        <begin position="691"/>
        <end position="701"/>
    </location>
</feature>
<feature type="region of interest" description="Disordered" evidence="1">
    <location>
        <begin position="583"/>
        <end position="616"/>
    </location>
</feature>
<feature type="region of interest" description="Disordered" evidence="1">
    <location>
        <begin position="219"/>
        <end position="246"/>
    </location>
</feature>
<feature type="compositionally biased region" description="Low complexity" evidence="1">
    <location>
        <begin position="198"/>
        <end position="207"/>
    </location>
</feature>
<protein>
    <submittedName>
        <fullName evidence="2">Uncharacterized protein</fullName>
    </submittedName>
</protein>
<sequence>MPHTLSVPPRELASVPTTPTSNNNNNNNNNSKNNNRPHRQDSSSTSMTHLSPAFPRHHYTQTSTTAPTTTAQPSPSSSHSSSLSHSFHTSTALTTGAIAGERGTEVGTAVAVRMDASPVILFTLQYSVAVVQGVTIYILSVVFSILQLVSGQLNDPPSSSGSTHSGSGAKKKGLGSGDEEQHQRRQQRRRRWSGSGSGTTSMASTSGASWAQNLIAHTQQIQAQSQTNPAETHGNAPTGGAGGGGTLTQRVEALRFLGTTIANLVGSYARLTTSSPAFSSTGENIESVPQKRLLASSMSIGAGGAGPGRQGEVEMSYSSRIRRALVKTLSGHANPLPRSMKRVTFNDTLQFHTTTTNRRPRARFGDGDDEEDEDGDEEEEGSSPVLLRFSGEFGAGATLLPEESMSTSLTSSVPLLVLGGGGKKVKKNRPPSILPSARDRRQLQEQDDLEDMAAAVQETDARSGGFSVVPNGRSIPVSTTAMRPGFSTSTGKILASTITIALPPLSRPRKQQQQPQTPTSPVMTIAATSTTTTTTSMTPTSYSPTNGTSGLASALLSSLMMPASTGPISDVARSLLSPTTLEASAPVLSDSDSSKSSSGGRGRGNLKKPRSAPSKISTFLQQHRGQMQGLFSLGEYTSSPGDVSSPLLSATVVVANAEIATETESTVPSSATASVDSPTASSTTTAPTVRARQTSTSSTKTLIRPRSLYSIQSTVSSAVAAVIGEEPPPSVPVSLTTSMSHSLSPRLGPTTFSPTHQRKRSASVDLTNIPSLRLQSSSSMEAISTPGLGNALEPSTPTSSGSGGRSLMYKLTHPQRYKRELELQLQSQHQKDTGSLSSATSSPSASQVALTPLSPTGSATSIQRTLQETPSALAAVVATTTMVYPFSRSFADLPASLSYLSDDPHPTHLPPPHTYSSMSVEPTSPPATAFEATAETHHFPLPLTPPPSDKDTILAAAWESTFPPLFFPSPTTQHHALAPLPSPAHSSSSSPTTTTATSSTVMLSSMKDSLAQLRRSPPPRPRSMEEDEDNDGVGAHTTFAACGFSLASSSSSS</sequence>
<feature type="compositionally biased region" description="Low complexity" evidence="1">
    <location>
        <begin position="528"/>
        <end position="546"/>
    </location>
</feature>
<dbReference type="Proteomes" id="UP000723463">
    <property type="component" value="Unassembled WGS sequence"/>
</dbReference>
<feature type="region of interest" description="Disordered" evidence="1">
    <location>
        <begin position="345"/>
        <end position="385"/>
    </location>
</feature>
<feature type="region of interest" description="Disordered" evidence="1">
    <location>
        <begin position="153"/>
        <end position="207"/>
    </location>
</feature>
<gene>
    <name evidence="2" type="ORF">EC957_012253</name>
</gene>
<dbReference type="AlphaFoldDB" id="A0A9P6F7M0"/>
<feature type="region of interest" description="Disordered" evidence="1">
    <location>
        <begin position="1"/>
        <end position="88"/>
    </location>
</feature>
<feature type="compositionally biased region" description="Polar residues" evidence="1">
    <location>
        <begin position="345"/>
        <end position="357"/>
    </location>
</feature>
<feature type="compositionally biased region" description="Acidic residues" evidence="1">
    <location>
        <begin position="367"/>
        <end position="381"/>
    </location>
</feature>
<feature type="region of interest" description="Disordered" evidence="1">
    <location>
        <begin position="662"/>
        <end position="701"/>
    </location>
</feature>
<feature type="compositionally biased region" description="Low complexity" evidence="1">
    <location>
        <begin position="21"/>
        <end position="34"/>
    </location>
</feature>
<dbReference type="EMBL" id="JAAAXW010000094">
    <property type="protein sequence ID" value="KAF9544290.1"/>
    <property type="molecule type" value="Genomic_DNA"/>
</dbReference>
<proteinExistence type="predicted"/>
<feature type="compositionally biased region" description="Low complexity" evidence="1">
    <location>
        <begin position="835"/>
        <end position="846"/>
    </location>
</feature>
<comment type="caution">
    <text evidence="2">The sequence shown here is derived from an EMBL/GenBank/DDBJ whole genome shotgun (WGS) entry which is preliminary data.</text>
</comment>
<feature type="compositionally biased region" description="Low complexity" evidence="1">
    <location>
        <begin position="60"/>
        <end position="88"/>
    </location>
</feature>
<feature type="compositionally biased region" description="Polar residues" evidence="1">
    <location>
        <begin position="764"/>
        <end position="782"/>
    </location>
</feature>
<feature type="compositionally biased region" description="Low complexity" evidence="1">
    <location>
        <begin position="589"/>
        <end position="598"/>
    </location>
</feature>
<feature type="compositionally biased region" description="Gly residues" evidence="1">
    <location>
        <begin position="237"/>
        <end position="246"/>
    </location>
</feature>
<feature type="region of interest" description="Disordered" evidence="1">
    <location>
        <begin position="728"/>
        <end position="807"/>
    </location>
</feature>
<feature type="compositionally biased region" description="Low complexity" evidence="1">
    <location>
        <begin position="973"/>
        <end position="1000"/>
    </location>
</feature>
<feature type="region of interest" description="Disordered" evidence="1">
    <location>
        <begin position="502"/>
        <end position="546"/>
    </location>
</feature>
<evidence type="ECO:0000313" key="3">
    <source>
        <dbReference type="Proteomes" id="UP000723463"/>
    </source>
</evidence>
<feature type="region of interest" description="Disordered" evidence="1">
    <location>
        <begin position="421"/>
        <end position="447"/>
    </location>
</feature>
<keyword evidence="3" id="KW-1185">Reference proteome</keyword>
<reference evidence="2" key="1">
    <citation type="journal article" date="2020" name="Fungal Divers.">
        <title>Resolving the Mortierellaceae phylogeny through synthesis of multi-gene phylogenetics and phylogenomics.</title>
        <authorList>
            <person name="Vandepol N."/>
            <person name="Liber J."/>
            <person name="Desiro A."/>
            <person name="Na H."/>
            <person name="Kennedy M."/>
            <person name="Barry K."/>
            <person name="Grigoriev I.V."/>
            <person name="Miller A.N."/>
            <person name="O'Donnell K."/>
            <person name="Stajich J.E."/>
            <person name="Bonito G."/>
        </authorList>
    </citation>
    <scope>NUCLEOTIDE SEQUENCE</scope>
    <source>
        <strain evidence="2">NRRL 2591</strain>
    </source>
</reference>
<feature type="compositionally biased region" description="Low complexity" evidence="1">
    <location>
        <begin position="511"/>
        <end position="521"/>
    </location>
</feature>
<feature type="compositionally biased region" description="Low complexity" evidence="1">
    <location>
        <begin position="662"/>
        <end position="689"/>
    </location>
</feature>
<feature type="compositionally biased region" description="Low complexity" evidence="1">
    <location>
        <begin position="158"/>
        <end position="168"/>
    </location>
</feature>
<evidence type="ECO:0000313" key="2">
    <source>
        <dbReference type="EMBL" id="KAF9544290.1"/>
    </source>
</evidence>
<feature type="region of interest" description="Disordered" evidence="1">
    <location>
        <begin position="973"/>
        <end position="1036"/>
    </location>
</feature>